<comment type="caution">
    <text evidence="1">The sequence shown here is derived from an EMBL/GenBank/DDBJ whole genome shotgun (WGS) entry which is preliminary data.</text>
</comment>
<organism evidence="1 2">
    <name type="scientific">Trifolium medium</name>
    <dbReference type="NCBI Taxonomy" id="97028"/>
    <lineage>
        <taxon>Eukaryota</taxon>
        <taxon>Viridiplantae</taxon>
        <taxon>Streptophyta</taxon>
        <taxon>Embryophyta</taxon>
        <taxon>Tracheophyta</taxon>
        <taxon>Spermatophyta</taxon>
        <taxon>Magnoliopsida</taxon>
        <taxon>eudicotyledons</taxon>
        <taxon>Gunneridae</taxon>
        <taxon>Pentapetalae</taxon>
        <taxon>rosids</taxon>
        <taxon>fabids</taxon>
        <taxon>Fabales</taxon>
        <taxon>Fabaceae</taxon>
        <taxon>Papilionoideae</taxon>
        <taxon>50 kb inversion clade</taxon>
        <taxon>NPAAA clade</taxon>
        <taxon>Hologalegina</taxon>
        <taxon>IRL clade</taxon>
        <taxon>Trifolieae</taxon>
        <taxon>Trifolium</taxon>
    </lineage>
</organism>
<name>A0A392U3U2_9FABA</name>
<protein>
    <submittedName>
        <fullName evidence="1">Uncharacterized protein</fullName>
    </submittedName>
</protein>
<dbReference type="Proteomes" id="UP000265520">
    <property type="component" value="Unassembled WGS sequence"/>
</dbReference>
<sequence length="47" mass="5118">SGALRRVKWRVARSSGIEEVVLWSWRVAPKAIARCAVLGGCEVGSFC</sequence>
<reference evidence="1 2" key="1">
    <citation type="journal article" date="2018" name="Front. Plant Sci.">
        <title>Red Clover (Trifolium pratense) and Zigzag Clover (T. medium) - A Picture of Genomic Similarities and Differences.</title>
        <authorList>
            <person name="Dluhosova J."/>
            <person name="Istvanek J."/>
            <person name="Nedelnik J."/>
            <person name="Repkova J."/>
        </authorList>
    </citation>
    <scope>NUCLEOTIDE SEQUENCE [LARGE SCALE GENOMIC DNA]</scope>
    <source>
        <strain evidence="2">cv. 10/8</strain>
        <tissue evidence="1">Leaf</tissue>
    </source>
</reference>
<feature type="non-terminal residue" evidence="1">
    <location>
        <position position="1"/>
    </location>
</feature>
<accession>A0A392U3U2</accession>
<evidence type="ECO:0000313" key="2">
    <source>
        <dbReference type="Proteomes" id="UP000265520"/>
    </source>
</evidence>
<keyword evidence="2" id="KW-1185">Reference proteome</keyword>
<proteinExistence type="predicted"/>
<dbReference type="AlphaFoldDB" id="A0A392U3U2"/>
<evidence type="ECO:0000313" key="1">
    <source>
        <dbReference type="EMBL" id="MCI67056.1"/>
    </source>
</evidence>
<dbReference type="EMBL" id="LXQA010707801">
    <property type="protein sequence ID" value="MCI67056.1"/>
    <property type="molecule type" value="Genomic_DNA"/>
</dbReference>